<organism evidence="1 2">
    <name type="scientific">Bacillus daqingensis</name>
    <dbReference type="NCBI Taxonomy" id="872396"/>
    <lineage>
        <taxon>Bacteria</taxon>
        <taxon>Bacillati</taxon>
        <taxon>Bacillota</taxon>
        <taxon>Bacilli</taxon>
        <taxon>Bacillales</taxon>
        <taxon>Bacillaceae</taxon>
        <taxon>Bacillus</taxon>
    </lineage>
</organism>
<evidence type="ECO:0000313" key="1">
    <source>
        <dbReference type="EMBL" id="MFC4735928.1"/>
    </source>
</evidence>
<accession>A0ABV9NR84</accession>
<name>A0ABV9NR84_9BACI</name>
<comment type="caution">
    <text evidence="1">The sequence shown here is derived from an EMBL/GenBank/DDBJ whole genome shotgun (WGS) entry which is preliminary data.</text>
</comment>
<reference evidence="2" key="1">
    <citation type="journal article" date="2019" name="Int. J. Syst. Evol. Microbiol.">
        <title>The Global Catalogue of Microorganisms (GCM) 10K type strain sequencing project: providing services to taxonomists for standard genome sequencing and annotation.</title>
        <authorList>
            <consortium name="The Broad Institute Genomics Platform"/>
            <consortium name="The Broad Institute Genome Sequencing Center for Infectious Disease"/>
            <person name="Wu L."/>
            <person name="Ma J."/>
        </authorList>
    </citation>
    <scope>NUCLEOTIDE SEQUENCE [LARGE SCALE GENOMIC DNA]</scope>
    <source>
        <strain evidence="2">JCM 12165</strain>
    </source>
</reference>
<sequence>MYYLKRQYRGVEEVLHKSGACWIPKTFSTEKQAAAFARSLNIRTVPAKHWHVFYAEEEDDSRSG</sequence>
<evidence type="ECO:0000313" key="2">
    <source>
        <dbReference type="Proteomes" id="UP001595896"/>
    </source>
</evidence>
<dbReference type="Proteomes" id="UP001595896">
    <property type="component" value="Unassembled WGS sequence"/>
</dbReference>
<keyword evidence="2" id="KW-1185">Reference proteome</keyword>
<gene>
    <name evidence="1" type="ORF">ACFO4L_04945</name>
</gene>
<dbReference type="RefSeq" id="WP_377908592.1">
    <property type="nucleotide sequence ID" value="NZ_JBHSGK010000004.1"/>
</dbReference>
<protein>
    <submittedName>
        <fullName evidence="1">Uncharacterized protein</fullName>
    </submittedName>
</protein>
<proteinExistence type="predicted"/>
<dbReference type="EMBL" id="JBHSGK010000004">
    <property type="protein sequence ID" value="MFC4735928.1"/>
    <property type="molecule type" value="Genomic_DNA"/>
</dbReference>